<feature type="compositionally biased region" description="Basic and acidic residues" evidence="1">
    <location>
        <begin position="1010"/>
        <end position="1022"/>
    </location>
</feature>
<proteinExistence type="predicted"/>
<feature type="compositionally biased region" description="Basic and acidic residues" evidence="1">
    <location>
        <begin position="374"/>
        <end position="391"/>
    </location>
</feature>
<sequence>MRRRLWIFLALLACVSGEYLMGGHLDNNAGSKARTGKIEGSSISERKTRLDDLDLDLVAAESTVAAVAGVTVETPIGDDGDVPRYHIPYPFAFNGGKPFSLEKDPITGKIDFEKAPPVKALNYTGRYREREDKESEADDEGSRNGGKKNTDSRQEKIINKDGHDVGPNEINTYTPNFHDFLNLPVHYSSDKYGNDKYPLISSSYANTKVQSGSNSYSTYNHRPYHPENDFYVRPVKNTYAPMMKTSTQRITTIDDFKAKWTSIARSSTTTTTTTTSAPPMVITNSSRTLPSTSTKAPIVTTWKPSSTPIAFHSIDRMSTETENEKNLLPIEKLHASGLAESHRNPTNNGATEKAQLVTRYKNQPNFNNIVLSHARPETKPSDQNEEYKDSYDTYESSDDGDNDSDNEETDYFLPFGDLLKEDVTLVPSSTTPSSTTTSTTTASTTTVVTASSTETTMSTTVTPLRSVSSTLPTLQENVFANKPLQFPAISHPVVSSSLNNDRRHDITERYDDIIDHEYRPNYPIIKSEPNRMGAGIVIESTSNIVVPPDQDTVSFVLGNRQNVDGGYYSVGTAIGENPYGGLPESDASFWPLRNDPHGPTKEIKHDHSPISVTEPNPDRVTQKWWPPNSSPLKSSNELNPTKSQNPFATTGTVIHDAKNPSKENDSGYIVFPDDETKNKNTLTEEHIVIINEADGSIRELPPKTMLTTTTNETIVNPPADGGDTGDLPQLAEDLMPPAESSRPPSYYYHYQFDTPRPDHSRPQRLPLPPHRIKPHSGMPVSSLDVGIRKRPYSPDTKLPNILPQFRPNAKASHGHRGPDVIGTMPAGQGMSTRIRQPLTPAHPSRRPLPPPPSYLQRLNPPPPPIHAVRLAFTPTSKMDSVVLPHETEPTIRRFRPPLGVPPVSRGGPEENAPSKRLFAHGNGGGDGEGGESRKEDRSKSEITDERENEGERYPEEPPMTPPRPPLFPKRRTADPPRVATLQMIQHHGEFSNEGDEARLTQPVEPVLANEAERRKSDGHDPSEVPEQPVYVVYPVNTAVNIHPDDSNEKDGSVVVGTRGPQRPLPPDTLLQNERDETRTVYNGRPVALDFPYPLERPDPSSVFPAVKETPVLIPSDQRQQQASAAIVNERENEKNDAVNVIPYLQDFLPYRRKNEAAISVTLHRTASFASSASTLSSTASTSTSTPIAYVYTPTHAPHPAHRLDEDLDDDADAVASIDAKQTVLLPSQQPSSSSSSAPAPQNFMAPFVASMSAETPSKNGWSVVVVEPPAGAERKSDGDGDEAKPADSENDTQTEKTEFDADNFKPQLFGGFKPLYEFPTENMERHDIVDANSELNMPRHSKELSPVPDKG</sequence>
<evidence type="ECO:0000256" key="1">
    <source>
        <dbReference type="SAM" id="MobiDB-lite"/>
    </source>
</evidence>
<dbReference type="OrthoDB" id="7482953at2759"/>
<feature type="compositionally biased region" description="Basic and acidic residues" evidence="1">
    <location>
        <begin position="595"/>
        <end position="608"/>
    </location>
</feature>
<feature type="region of interest" description="Disordered" evidence="1">
    <location>
        <begin position="1271"/>
        <end position="1305"/>
    </location>
</feature>
<feature type="region of interest" description="Disordered" evidence="1">
    <location>
        <begin position="886"/>
        <end position="1074"/>
    </location>
</feature>
<feature type="compositionally biased region" description="Pro residues" evidence="1">
    <location>
        <begin position="956"/>
        <end position="967"/>
    </location>
</feature>
<feature type="region of interest" description="Disordered" evidence="1">
    <location>
        <begin position="1327"/>
        <end position="1351"/>
    </location>
</feature>
<keyword evidence="3" id="KW-1185">Reference proteome</keyword>
<feature type="compositionally biased region" description="Basic and acidic residues" evidence="1">
    <location>
        <begin position="986"/>
        <end position="998"/>
    </location>
</feature>
<feature type="region of interest" description="Disordered" evidence="1">
    <location>
        <begin position="121"/>
        <end position="168"/>
    </location>
</feature>
<feature type="chain" id="PRO_5026779233" evidence="2">
    <location>
        <begin position="18"/>
        <end position="1351"/>
    </location>
</feature>
<feature type="region of interest" description="Disordered" evidence="1">
    <location>
        <begin position="269"/>
        <end position="295"/>
    </location>
</feature>
<dbReference type="KEGG" id="pbar:105428758"/>
<feature type="region of interest" description="Disordered" evidence="1">
    <location>
        <begin position="834"/>
        <end position="862"/>
    </location>
</feature>
<feature type="compositionally biased region" description="Basic and acidic residues" evidence="1">
    <location>
        <begin position="930"/>
        <end position="955"/>
    </location>
</feature>
<organism evidence="3 4">
    <name type="scientific">Pogonomyrmex barbatus</name>
    <name type="common">red harvester ant</name>
    <dbReference type="NCBI Taxonomy" id="144034"/>
    <lineage>
        <taxon>Eukaryota</taxon>
        <taxon>Metazoa</taxon>
        <taxon>Ecdysozoa</taxon>
        <taxon>Arthropoda</taxon>
        <taxon>Hexapoda</taxon>
        <taxon>Insecta</taxon>
        <taxon>Pterygota</taxon>
        <taxon>Neoptera</taxon>
        <taxon>Endopterygota</taxon>
        <taxon>Hymenoptera</taxon>
        <taxon>Apocrita</taxon>
        <taxon>Aculeata</taxon>
        <taxon>Formicoidea</taxon>
        <taxon>Formicidae</taxon>
        <taxon>Myrmicinae</taxon>
        <taxon>Pogonomyrmex</taxon>
    </lineage>
</organism>
<feature type="region of interest" description="Disordered" evidence="1">
    <location>
        <begin position="595"/>
        <end position="672"/>
    </location>
</feature>
<feature type="region of interest" description="Disordered" evidence="1">
    <location>
        <begin position="371"/>
        <end position="411"/>
    </location>
</feature>
<gene>
    <name evidence="4" type="primary">LOC105428758</name>
</gene>
<name>A0A6I9X4Z6_9HYME</name>
<feature type="region of interest" description="Disordered" evidence="1">
    <location>
        <begin position="712"/>
        <end position="744"/>
    </location>
</feature>
<evidence type="ECO:0000313" key="3">
    <source>
        <dbReference type="Proteomes" id="UP000504615"/>
    </source>
</evidence>
<evidence type="ECO:0000313" key="4">
    <source>
        <dbReference type="RefSeq" id="XP_011639521.1"/>
    </source>
</evidence>
<accession>A0A6I9X4Z6</accession>
<feature type="compositionally biased region" description="Basic and acidic residues" evidence="1">
    <location>
        <begin position="1042"/>
        <end position="1051"/>
    </location>
</feature>
<protein>
    <submittedName>
        <fullName evidence="4">Uncharacterized protein LOC105428758</fullName>
    </submittedName>
</protein>
<feature type="compositionally biased region" description="Low complexity" evidence="1">
    <location>
        <begin position="1024"/>
        <end position="1035"/>
    </location>
</feature>
<feature type="compositionally biased region" description="Basic and acidic residues" evidence="1">
    <location>
        <begin position="1272"/>
        <end position="1303"/>
    </location>
</feature>
<dbReference type="RefSeq" id="XP_011639521.1">
    <property type="nucleotide sequence ID" value="XM_011641219.2"/>
</dbReference>
<feature type="compositionally biased region" description="Polar residues" evidence="1">
    <location>
        <begin position="282"/>
        <end position="295"/>
    </location>
</feature>
<dbReference type="Proteomes" id="UP000504615">
    <property type="component" value="Unplaced"/>
</dbReference>
<dbReference type="GeneID" id="105428758"/>
<evidence type="ECO:0000256" key="2">
    <source>
        <dbReference type="SAM" id="SignalP"/>
    </source>
</evidence>
<reference evidence="4" key="1">
    <citation type="submission" date="2025-08" db="UniProtKB">
        <authorList>
            <consortium name="RefSeq"/>
        </authorList>
    </citation>
    <scope>IDENTIFICATION</scope>
</reference>
<feature type="compositionally biased region" description="Basic and acidic residues" evidence="1">
    <location>
        <begin position="655"/>
        <end position="665"/>
    </location>
</feature>
<feature type="compositionally biased region" description="Acidic residues" evidence="1">
    <location>
        <begin position="395"/>
        <end position="410"/>
    </location>
</feature>
<feature type="compositionally biased region" description="Polar residues" evidence="1">
    <location>
        <begin position="630"/>
        <end position="652"/>
    </location>
</feature>
<feature type="compositionally biased region" description="Pro residues" evidence="1">
    <location>
        <begin position="846"/>
        <end position="862"/>
    </location>
</feature>
<feature type="signal peptide" evidence="2">
    <location>
        <begin position="1"/>
        <end position="17"/>
    </location>
</feature>
<keyword evidence="2" id="KW-0732">Signal</keyword>
<feature type="compositionally biased region" description="Basic and acidic residues" evidence="1">
    <location>
        <begin position="148"/>
        <end position="166"/>
    </location>
</feature>